<keyword evidence="1" id="KW-0285">Flavoprotein</keyword>
<dbReference type="PANTHER" id="PTHR43656:SF2">
    <property type="entry name" value="BINDING OXIDOREDUCTASE, PUTATIVE (AFU_ORTHOLOGUE AFUA_2G08260)-RELATED"/>
    <property type="match status" value="1"/>
</dbReference>
<dbReference type="InterPro" id="IPR013785">
    <property type="entry name" value="Aldolase_TIM"/>
</dbReference>
<dbReference type="PANTHER" id="PTHR43656">
    <property type="entry name" value="BINDING OXIDOREDUCTASE, PUTATIVE (AFU_ORTHOLOGUE AFUA_2G08260)-RELATED"/>
    <property type="match status" value="1"/>
</dbReference>
<keyword evidence="5" id="KW-1185">Reference proteome</keyword>
<dbReference type="EMBL" id="BMOE01000003">
    <property type="protein sequence ID" value="GGJ69397.1"/>
    <property type="molecule type" value="Genomic_DNA"/>
</dbReference>
<dbReference type="SUPFAM" id="SSF51395">
    <property type="entry name" value="FMN-linked oxidoreductases"/>
    <property type="match status" value="1"/>
</dbReference>
<protein>
    <submittedName>
        <fullName evidence="4">NADH-dependent flavin oxidoreductase YqiG</fullName>
    </submittedName>
</protein>
<keyword evidence="2" id="KW-0560">Oxidoreductase</keyword>
<dbReference type="Pfam" id="PF00724">
    <property type="entry name" value="Oxidored_FMN"/>
    <property type="match status" value="1"/>
</dbReference>
<reference evidence="4" key="2">
    <citation type="submission" date="2020-09" db="EMBL/GenBank/DDBJ databases">
        <authorList>
            <person name="Sun Q."/>
            <person name="Ohkuma M."/>
        </authorList>
    </citation>
    <scope>NUCLEOTIDE SEQUENCE</scope>
    <source>
        <strain evidence="4">JCM 14371</strain>
    </source>
</reference>
<reference evidence="4" key="1">
    <citation type="journal article" date="2014" name="Int. J. Syst. Evol. Microbiol.">
        <title>Complete genome sequence of Corynebacterium casei LMG S-19264T (=DSM 44701T), isolated from a smear-ripened cheese.</title>
        <authorList>
            <consortium name="US DOE Joint Genome Institute (JGI-PGF)"/>
            <person name="Walter F."/>
            <person name="Albersmeier A."/>
            <person name="Kalinowski J."/>
            <person name="Ruckert C."/>
        </authorList>
    </citation>
    <scope>NUCLEOTIDE SEQUENCE</scope>
    <source>
        <strain evidence="4">JCM 14371</strain>
    </source>
</reference>
<accession>A0A917PBF4</accession>
<dbReference type="Gene3D" id="3.20.20.70">
    <property type="entry name" value="Aldolase class I"/>
    <property type="match status" value="1"/>
</dbReference>
<dbReference type="AlphaFoldDB" id="A0A917PBF4"/>
<dbReference type="InterPro" id="IPR001155">
    <property type="entry name" value="OxRdtase_FMN_N"/>
</dbReference>
<dbReference type="GO" id="GO:0016491">
    <property type="term" value="F:oxidoreductase activity"/>
    <property type="evidence" value="ECO:0007669"/>
    <property type="project" value="UniProtKB-KW"/>
</dbReference>
<gene>
    <name evidence="4" type="primary">yqiG</name>
    <name evidence="4" type="ORF">GCM10008939_12230</name>
</gene>
<feature type="domain" description="NADH:flavin oxidoreductase/NADH oxidase N-terminal" evidence="3">
    <location>
        <begin position="6"/>
        <end position="334"/>
    </location>
</feature>
<name>A0A917PBF4_9DEIO</name>
<comment type="caution">
    <text evidence="4">The sequence shown here is derived from an EMBL/GenBank/DDBJ whole genome shotgun (WGS) entry which is preliminary data.</text>
</comment>
<evidence type="ECO:0000313" key="4">
    <source>
        <dbReference type="EMBL" id="GGJ69397.1"/>
    </source>
</evidence>
<proteinExistence type="predicted"/>
<evidence type="ECO:0000256" key="1">
    <source>
        <dbReference type="ARBA" id="ARBA00022630"/>
    </source>
</evidence>
<dbReference type="CDD" id="cd04735">
    <property type="entry name" value="OYE_like_4_FMN"/>
    <property type="match status" value="1"/>
</dbReference>
<dbReference type="InterPro" id="IPR051799">
    <property type="entry name" value="NADH_flavin_oxidoreductase"/>
</dbReference>
<evidence type="ECO:0000256" key="2">
    <source>
        <dbReference type="ARBA" id="ARBA00023002"/>
    </source>
</evidence>
<sequence>MNTEALFTPITLRSGHTLKNRVVMAPMTNYSSEEDGRVTASELAYYARRSGGVGMVVTACANVTDNGQGFTHQVSAHRDDLVPSLRELAARIQAQGAKAVLQIFHAGRLAPAELVDGDVVSASAVVSERPGSAEPRELTDAEVAGIVTAFADATRRAIEAGFDGVELHGANGYLIQQFFSPHSNRRTDRWGGDVQGRMAFPLAVVDAVQQAVKAHATRPFIVGYRFSPEEPETPGIRMSDTLELLDALDARQMDYLHVSLADYRGAPRSGEGEGTRLEIIARHLHGRTPLIGVGAVWQAEDALAVLEAGAAMVALGRSIIVEPDWVQKVESGREGTLRTALSADEQDLLVVPDPLWKAILGYAGWFPVVERA</sequence>
<dbReference type="Proteomes" id="UP000635726">
    <property type="component" value="Unassembled WGS sequence"/>
</dbReference>
<dbReference type="RefSeq" id="WP_188961399.1">
    <property type="nucleotide sequence ID" value="NZ_BMOE01000003.1"/>
</dbReference>
<organism evidence="4 5">
    <name type="scientific">Deinococcus aquiradiocola</name>
    <dbReference type="NCBI Taxonomy" id="393059"/>
    <lineage>
        <taxon>Bacteria</taxon>
        <taxon>Thermotogati</taxon>
        <taxon>Deinococcota</taxon>
        <taxon>Deinococci</taxon>
        <taxon>Deinococcales</taxon>
        <taxon>Deinococcaceae</taxon>
        <taxon>Deinococcus</taxon>
    </lineage>
</organism>
<evidence type="ECO:0000259" key="3">
    <source>
        <dbReference type="Pfam" id="PF00724"/>
    </source>
</evidence>
<evidence type="ECO:0000313" key="5">
    <source>
        <dbReference type="Proteomes" id="UP000635726"/>
    </source>
</evidence>
<dbReference type="GO" id="GO:0010181">
    <property type="term" value="F:FMN binding"/>
    <property type="evidence" value="ECO:0007669"/>
    <property type="project" value="InterPro"/>
</dbReference>